<protein>
    <submittedName>
        <fullName evidence="3">MCE family protein</fullName>
    </submittedName>
</protein>
<dbReference type="PANTHER" id="PTHR36698">
    <property type="entry name" value="BLL5892 PROTEIN"/>
    <property type="match status" value="1"/>
</dbReference>
<dbReference type="OrthoDB" id="5294672at2"/>
<dbReference type="PANTHER" id="PTHR36698:SF2">
    <property type="entry name" value="MCE_MLAD DOMAIN-CONTAINING PROTEIN"/>
    <property type="match status" value="1"/>
</dbReference>
<dbReference type="InterPro" id="IPR003399">
    <property type="entry name" value="Mce/MlaD"/>
</dbReference>
<comment type="caution">
    <text evidence="3">The sequence shown here is derived from an EMBL/GenBank/DDBJ whole genome shotgun (WGS) entry which is preliminary data.</text>
</comment>
<dbReference type="Pfam" id="PF02470">
    <property type="entry name" value="MlaD"/>
    <property type="match status" value="1"/>
</dbReference>
<dbReference type="EMBL" id="QFZK01000004">
    <property type="protein sequence ID" value="RFO97127.1"/>
    <property type="molecule type" value="Genomic_DNA"/>
</dbReference>
<keyword evidence="4" id="KW-1185">Reference proteome</keyword>
<feature type="region of interest" description="Disordered" evidence="1">
    <location>
        <begin position="274"/>
        <end position="302"/>
    </location>
</feature>
<dbReference type="AlphaFoldDB" id="A0A3E1RCN4"/>
<dbReference type="Proteomes" id="UP000260665">
    <property type="component" value="Unassembled WGS sequence"/>
</dbReference>
<gene>
    <name evidence="3" type="ORF">DIC66_08245</name>
</gene>
<evidence type="ECO:0000256" key="1">
    <source>
        <dbReference type="SAM" id="MobiDB-lite"/>
    </source>
</evidence>
<evidence type="ECO:0000313" key="4">
    <source>
        <dbReference type="Proteomes" id="UP000260665"/>
    </source>
</evidence>
<sequence length="302" mass="32013">METKVNLTLVGAFTLALGLALIATTLWLASGGLWKKQFDIYQAIENESVTGLNVNAPVRYNGVEVGRVRRIALDPEDPQRVNLFLAIEQGAPIRQDTVAVLKAQGLTGIAYVELSGGARNTPPLRTLPGAPYPVIATKSSLSTRLENVLTNVAAKLDSTSNNVNAMLSEKNQQAFSAVLDNLARSTAQLGPVLQRMGPALDRVAPALDRVGHSAESLARMGDAVTQTSHGATEAVGAIGADAKRFGTDTLPELERLLSELNVLSASLRRLSEQTESAPSGLLFRHPPVRPGPGETLPESTTP</sequence>
<feature type="domain" description="Mce/MlaD" evidence="2">
    <location>
        <begin position="47"/>
        <end position="117"/>
    </location>
</feature>
<evidence type="ECO:0000259" key="2">
    <source>
        <dbReference type="Pfam" id="PF02470"/>
    </source>
</evidence>
<name>A0A3E1RCN4_9BURK</name>
<proteinExistence type="predicted"/>
<dbReference type="RefSeq" id="WP_117176006.1">
    <property type="nucleotide sequence ID" value="NZ_QFZK01000004.1"/>
</dbReference>
<accession>A0A3E1RCN4</accession>
<evidence type="ECO:0000313" key="3">
    <source>
        <dbReference type="EMBL" id="RFO97127.1"/>
    </source>
</evidence>
<reference evidence="3 4" key="1">
    <citation type="submission" date="2018-05" db="EMBL/GenBank/DDBJ databases">
        <title>Rhodoferax soyangensis sp.nov., isolated from an oligotrophic freshwater lake.</title>
        <authorList>
            <person name="Park M."/>
        </authorList>
    </citation>
    <scope>NUCLEOTIDE SEQUENCE [LARGE SCALE GENOMIC DNA]</scope>
    <source>
        <strain evidence="3 4">IMCC26218</strain>
    </source>
</reference>
<organism evidence="3 4">
    <name type="scientific">Rhodoferax lacus</name>
    <dbReference type="NCBI Taxonomy" id="2184758"/>
    <lineage>
        <taxon>Bacteria</taxon>
        <taxon>Pseudomonadati</taxon>
        <taxon>Pseudomonadota</taxon>
        <taxon>Betaproteobacteria</taxon>
        <taxon>Burkholderiales</taxon>
        <taxon>Comamonadaceae</taxon>
        <taxon>Rhodoferax</taxon>
    </lineage>
</organism>